<organism evidence="1 2">
    <name type="scientific">Acetobacter sacchari</name>
    <dbReference type="NCBI Taxonomy" id="2661687"/>
    <lineage>
        <taxon>Bacteria</taxon>
        <taxon>Pseudomonadati</taxon>
        <taxon>Pseudomonadota</taxon>
        <taxon>Alphaproteobacteria</taxon>
        <taxon>Acetobacterales</taxon>
        <taxon>Acetobacteraceae</taxon>
        <taxon>Acetobacter</taxon>
    </lineage>
</organism>
<sequence>MSDAMELPPLPVPAYEGVAFFSITQMRAYGEQCARAAVAGEREACAKIAKDSGSLQAIDEESGENYWLDMDETIEHIANAIRARTTP</sequence>
<evidence type="ECO:0000313" key="1">
    <source>
        <dbReference type="EMBL" id="MBO1361563.1"/>
    </source>
</evidence>
<dbReference type="RefSeq" id="WP_207883412.1">
    <property type="nucleotide sequence ID" value="NZ_JAFVMF010000025.1"/>
</dbReference>
<proteinExistence type="predicted"/>
<comment type="caution">
    <text evidence="1">The sequence shown here is derived from an EMBL/GenBank/DDBJ whole genome shotgun (WGS) entry which is preliminary data.</text>
</comment>
<dbReference type="EMBL" id="JAFVMF010000025">
    <property type="protein sequence ID" value="MBO1361563.1"/>
    <property type="molecule type" value="Genomic_DNA"/>
</dbReference>
<gene>
    <name evidence="1" type="ORF">J2D73_17395</name>
</gene>
<reference evidence="1 2" key="1">
    <citation type="submission" date="2021-03" db="EMBL/GenBank/DDBJ databases">
        <title>The complete genome sequence of Acetobacter sacchari TBRC 11175.</title>
        <authorList>
            <person name="Charoenyingcharoen P."/>
            <person name="Yukphan P."/>
        </authorList>
    </citation>
    <scope>NUCLEOTIDE SEQUENCE [LARGE SCALE GENOMIC DNA]</scope>
    <source>
        <strain evidence="1 2">TBRC 11175</strain>
    </source>
</reference>
<accession>A0ABS3M0A1</accession>
<protein>
    <submittedName>
        <fullName evidence="1">Uncharacterized protein</fullName>
    </submittedName>
</protein>
<evidence type="ECO:0000313" key="2">
    <source>
        <dbReference type="Proteomes" id="UP000664771"/>
    </source>
</evidence>
<keyword evidence="2" id="KW-1185">Reference proteome</keyword>
<dbReference type="Proteomes" id="UP000664771">
    <property type="component" value="Unassembled WGS sequence"/>
</dbReference>
<name>A0ABS3M0A1_9PROT</name>